<protein>
    <submittedName>
        <fullName evidence="2">Uncharacterized protein</fullName>
    </submittedName>
</protein>
<dbReference type="AlphaFoldDB" id="A0A7J9ENS3"/>
<comment type="caution">
    <text evidence="2">The sequence shown here is derived from an EMBL/GenBank/DDBJ whole genome shotgun (WGS) entry which is preliminary data.</text>
</comment>
<keyword evidence="1" id="KW-0472">Membrane</keyword>
<keyword evidence="1" id="KW-1133">Transmembrane helix</keyword>
<feature type="transmembrane region" description="Helical" evidence="1">
    <location>
        <begin position="172"/>
        <end position="193"/>
    </location>
</feature>
<proteinExistence type="predicted"/>
<evidence type="ECO:0000313" key="2">
    <source>
        <dbReference type="EMBL" id="MBA0774394.1"/>
    </source>
</evidence>
<organism evidence="2 3">
    <name type="scientific">Gossypium trilobum</name>
    <dbReference type="NCBI Taxonomy" id="34281"/>
    <lineage>
        <taxon>Eukaryota</taxon>
        <taxon>Viridiplantae</taxon>
        <taxon>Streptophyta</taxon>
        <taxon>Embryophyta</taxon>
        <taxon>Tracheophyta</taxon>
        <taxon>Spermatophyta</taxon>
        <taxon>Magnoliopsida</taxon>
        <taxon>eudicotyledons</taxon>
        <taxon>Gunneridae</taxon>
        <taxon>Pentapetalae</taxon>
        <taxon>rosids</taxon>
        <taxon>malvids</taxon>
        <taxon>Malvales</taxon>
        <taxon>Malvaceae</taxon>
        <taxon>Malvoideae</taxon>
        <taxon>Gossypium</taxon>
    </lineage>
</organism>
<dbReference type="PANTHER" id="PTHR36245">
    <property type="entry name" value="GLYCINE-RICH PROTEIN DOT1-LIKE"/>
    <property type="match status" value="1"/>
</dbReference>
<evidence type="ECO:0000313" key="3">
    <source>
        <dbReference type="Proteomes" id="UP000593568"/>
    </source>
</evidence>
<dbReference type="PANTHER" id="PTHR36245:SF5">
    <property type="entry name" value="GLYCINE-RICH PROTEIN DOT1-LIKE"/>
    <property type="match status" value="1"/>
</dbReference>
<dbReference type="EMBL" id="JABEZW010000009">
    <property type="protein sequence ID" value="MBA0774394.1"/>
    <property type="molecule type" value="Genomic_DNA"/>
</dbReference>
<reference evidence="2 3" key="1">
    <citation type="journal article" date="2019" name="Genome Biol. Evol.">
        <title>Insights into the evolution of the New World diploid cottons (Gossypium, subgenus Houzingenia) based on genome sequencing.</title>
        <authorList>
            <person name="Grover C.E."/>
            <person name="Arick M.A. 2nd"/>
            <person name="Thrash A."/>
            <person name="Conover J.L."/>
            <person name="Sanders W.S."/>
            <person name="Peterson D.G."/>
            <person name="Frelichowski J.E."/>
            <person name="Scheffler J.A."/>
            <person name="Scheffler B.E."/>
            <person name="Wendel J.F."/>
        </authorList>
    </citation>
    <scope>NUCLEOTIDE SEQUENCE [LARGE SCALE GENOMIC DNA]</scope>
    <source>
        <strain evidence="2">8</strain>
        <tissue evidence="2">Leaf</tissue>
    </source>
</reference>
<gene>
    <name evidence="2" type="ORF">Gotri_009610</name>
</gene>
<keyword evidence="3" id="KW-1185">Reference proteome</keyword>
<dbReference type="Proteomes" id="UP000593568">
    <property type="component" value="Unassembled WGS sequence"/>
</dbReference>
<keyword evidence="1" id="KW-0812">Transmembrane</keyword>
<accession>A0A7J9ENS3</accession>
<sequence>MRKALSWLPHLAHDGLIIESDCLKSSDDDDDDDGNWLQPPEIPSNCAIFAALPSPLPSSCTSSKFHGCTWYDCSVALSIAFFVDLNHEKQNSKDAMEVKQFSISDEAIEVVKKRGGGAVAGAHGGGEHGNAGNGGGDNGRGSGGQIPVYAAGAGNHNRDHLHHGSTSGTVNYIGTSCLPLILFMFFFICLLYVTCI</sequence>
<name>A0A7J9ENS3_9ROSI</name>
<evidence type="ECO:0000256" key="1">
    <source>
        <dbReference type="SAM" id="Phobius"/>
    </source>
</evidence>